<keyword evidence="1" id="KW-1133">Transmembrane helix</keyword>
<dbReference type="EC" id="2.3.1.-" evidence="3"/>
<dbReference type="GO" id="GO:0016747">
    <property type="term" value="F:acyltransferase activity, transferring groups other than amino-acyl groups"/>
    <property type="evidence" value="ECO:0007669"/>
    <property type="project" value="InterPro"/>
</dbReference>
<dbReference type="RefSeq" id="WP_165700566.1">
    <property type="nucleotide sequence ID" value="NZ_CP036265.1"/>
</dbReference>
<dbReference type="GO" id="GO:0016020">
    <property type="term" value="C:membrane"/>
    <property type="evidence" value="ECO:0007669"/>
    <property type="project" value="TreeGrafter"/>
</dbReference>
<feature type="transmembrane region" description="Helical" evidence="1">
    <location>
        <begin position="91"/>
        <end position="113"/>
    </location>
</feature>
<keyword evidence="1" id="KW-0812">Transmembrane</keyword>
<feature type="transmembrane region" description="Helical" evidence="1">
    <location>
        <begin position="49"/>
        <end position="71"/>
    </location>
</feature>
<organism evidence="3 4">
    <name type="scientific">Alienimonas californiensis</name>
    <dbReference type="NCBI Taxonomy" id="2527989"/>
    <lineage>
        <taxon>Bacteria</taxon>
        <taxon>Pseudomonadati</taxon>
        <taxon>Planctomycetota</taxon>
        <taxon>Planctomycetia</taxon>
        <taxon>Planctomycetales</taxon>
        <taxon>Planctomycetaceae</taxon>
        <taxon>Alienimonas</taxon>
    </lineage>
</organism>
<keyword evidence="4" id="KW-1185">Reference proteome</keyword>
<feature type="transmembrane region" description="Helical" evidence="1">
    <location>
        <begin position="20"/>
        <end position="37"/>
    </location>
</feature>
<accession>A0A517P6H5</accession>
<dbReference type="PANTHER" id="PTHR23028:SF53">
    <property type="entry name" value="ACYL_TRANSF_3 DOMAIN-CONTAINING PROTEIN"/>
    <property type="match status" value="1"/>
</dbReference>
<evidence type="ECO:0000313" key="4">
    <source>
        <dbReference type="Proteomes" id="UP000318741"/>
    </source>
</evidence>
<dbReference type="EMBL" id="CP036265">
    <property type="protein sequence ID" value="QDT14980.1"/>
    <property type="molecule type" value="Genomic_DNA"/>
</dbReference>
<dbReference type="PANTHER" id="PTHR23028">
    <property type="entry name" value="ACETYLTRANSFERASE"/>
    <property type="match status" value="1"/>
</dbReference>
<evidence type="ECO:0000256" key="1">
    <source>
        <dbReference type="SAM" id="Phobius"/>
    </source>
</evidence>
<reference evidence="3 4" key="1">
    <citation type="submission" date="2019-02" db="EMBL/GenBank/DDBJ databases">
        <title>Deep-cultivation of Planctomycetes and their phenomic and genomic characterization uncovers novel biology.</title>
        <authorList>
            <person name="Wiegand S."/>
            <person name="Jogler M."/>
            <person name="Boedeker C."/>
            <person name="Pinto D."/>
            <person name="Vollmers J."/>
            <person name="Rivas-Marin E."/>
            <person name="Kohn T."/>
            <person name="Peeters S.H."/>
            <person name="Heuer A."/>
            <person name="Rast P."/>
            <person name="Oberbeckmann S."/>
            <person name="Bunk B."/>
            <person name="Jeske O."/>
            <person name="Meyerdierks A."/>
            <person name="Storesund J.E."/>
            <person name="Kallscheuer N."/>
            <person name="Luecker S."/>
            <person name="Lage O.M."/>
            <person name="Pohl T."/>
            <person name="Merkel B.J."/>
            <person name="Hornburger P."/>
            <person name="Mueller R.-W."/>
            <person name="Bruemmer F."/>
            <person name="Labrenz M."/>
            <person name="Spormann A.M."/>
            <person name="Op den Camp H."/>
            <person name="Overmann J."/>
            <person name="Amann R."/>
            <person name="Jetten M.S.M."/>
            <person name="Mascher T."/>
            <person name="Medema M.H."/>
            <person name="Devos D.P."/>
            <person name="Kaster A.-K."/>
            <person name="Ovreas L."/>
            <person name="Rohde M."/>
            <person name="Galperin M.Y."/>
            <person name="Jogler C."/>
        </authorList>
    </citation>
    <scope>NUCLEOTIDE SEQUENCE [LARGE SCALE GENOMIC DNA]</scope>
    <source>
        <strain evidence="3 4">CA12</strain>
    </source>
</reference>
<keyword evidence="3" id="KW-0012">Acyltransferase</keyword>
<protein>
    <submittedName>
        <fullName evidence="3">O-acetyltransferase OatA</fullName>
        <ecNumber evidence="3">2.3.1.-</ecNumber>
    </submittedName>
</protein>
<keyword evidence="1" id="KW-0472">Membrane</keyword>
<evidence type="ECO:0000313" key="3">
    <source>
        <dbReference type="EMBL" id="QDT14980.1"/>
    </source>
</evidence>
<dbReference type="InterPro" id="IPR002656">
    <property type="entry name" value="Acyl_transf_3_dom"/>
</dbReference>
<name>A0A517P6H5_9PLAN</name>
<gene>
    <name evidence="3" type="primary">oatA_2</name>
    <name evidence="3" type="ORF">CA12_10600</name>
</gene>
<evidence type="ECO:0000259" key="2">
    <source>
        <dbReference type="Pfam" id="PF01757"/>
    </source>
</evidence>
<dbReference type="Proteomes" id="UP000318741">
    <property type="component" value="Chromosome"/>
</dbReference>
<dbReference type="AlphaFoldDB" id="A0A517P6H5"/>
<dbReference type="KEGG" id="acaf:CA12_10600"/>
<dbReference type="GO" id="GO:0009103">
    <property type="term" value="P:lipopolysaccharide biosynthetic process"/>
    <property type="evidence" value="ECO:0007669"/>
    <property type="project" value="TreeGrafter"/>
</dbReference>
<feature type="domain" description="Acyltransferase 3" evidence="2">
    <location>
        <begin position="16"/>
        <end position="341"/>
    </location>
</feature>
<keyword evidence="3" id="KW-0808">Transferase</keyword>
<dbReference type="InterPro" id="IPR050879">
    <property type="entry name" value="Acyltransferase_3"/>
</dbReference>
<dbReference type="Pfam" id="PF01757">
    <property type="entry name" value="Acyl_transf_3"/>
    <property type="match status" value="1"/>
</dbReference>
<proteinExistence type="predicted"/>
<sequence>MSAAVACRSPPGGYLRGLDGLRGAAVGMVLFAHSVIYDEFSSWRSVGSAAGGAGVTIFFVLSGYLITRLLLAEERRTGTIALKLFYARRAVRLFPALWLYLAVVGLLALPGFLPDCPWHSFAASLLYLRNLVGRGHETAHLWSLSIEEQFYLLWPFVIVLLPGRDRVRLGAALAGVVTVTVWRTAAAAEGWASPAALYLRTDFRFDAPLVGCALALLEQVRPSLFDFWTTPGRSDLLAGTAAAALVSWITLGGGGPIAESIRLTGVCLSASALIVSQLGTPGPLSGWFAWTPLVALGRISYGVYLWQQLFLGPHVDGFERLRSFPNGLAATFAAALLSYWLLERPLLAFKNRRLRVVHGPPPERSPSDRSPLR</sequence>